<evidence type="ECO:0000313" key="2">
    <source>
        <dbReference type="Proteomes" id="UP000198211"/>
    </source>
</evidence>
<dbReference type="Proteomes" id="UP000198211">
    <property type="component" value="Unassembled WGS sequence"/>
</dbReference>
<evidence type="ECO:0000313" key="1">
    <source>
        <dbReference type="EMBL" id="OWY96108.1"/>
    </source>
</evidence>
<sequence>MNNFEVEQQLLEYVLESRGTERCGGADKDSKPSKTLNDLFDEPNLAALLPSQITSVNASMVHFHMAVAALENGSWLESKKHFEEFLSLCKFSKVLFCAVRDYVYVLLQCKLPSLALKKCEHYLLELGNSATEDDAVVTILLLHLYKADALLCLERVNECYEYLKQTVQPKIQGFMKSGAPATSAISKEIE</sequence>
<dbReference type="AlphaFoldDB" id="A0A225UTA8"/>
<organism evidence="1 2">
    <name type="scientific">Phytophthora megakarya</name>
    <dbReference type="NCBI Taxonomy" id="4795"/>
    <lineage>
        <taxon>Eukaryota</taxon>
        <taxon>Sar</taxon>
        <taxon>Stramenopiles</taxon>
        <taxon>Oomycota</taxon>
        <taxon>Peronosporomycetes</taxon>
        <taxon>Peronosporales</taxon>
        <taxon>Peronosporaceae</taxon>
        <taxon>Phytophthora</taxon>
    </lineage>
</organism>
<gene>
    <name evidence="1" type="ORF">PHMEG_00033715</name>
</gene>
<reference evidence="2" key="1">
    <citation type="submission" date="2017-03" db="EMBL/GenBank/DDBJ databases">
        <title>Phytopthora megakarya and P. palmivora, two closely related causual agents of cacao black pod achieved similar genome size and gene model numbers by different mechanisms.</title>
        <authorList>
            <person name="Ali S."/>
            <person name="Shao J."/>
            <person name="Larry D.J."/>
            <person name="Kronmiller B."/>
            <person name="Shen D."/>
            <person name="Strem M.D."/>
            <person name="Melnick R.L."/>
            <person name="Guiltinan M.J."/>
            <person name="Tyler B.M."/>
            <person name="Meinhardt L.W."/>
            <person name="Bailey B.A."/>
        </authorList>
    </citation>
    <scope>NUCLEOTIDE SEQUENCE [LARGE SCALE GENOMIC DNA]</scope>
    <source>
        <strain evidence="2">zdho120</strain>
    </source>
</reference>
<proteinExistence type="predicted"/>
<dbReference type="EMBL" id="NBNE01012079">
    <property type="protein sequence ID" value="OWY96108.1"/>
    <property type="molecule type" value="Genomic_DNA"/>
</dbReference>
<accession>A0A225UTA8</accession>
<name>A0A225UTA8_9STRA</name>
<feature type="non-terminal residue" evidence="1">
    <location>
        <position position="190"/>
    </location>
</feature>
<protein>
    <submittedName>
        <fullName evidence="1">Uncharacterized protein</fullName>
    </submittedName>
</protein>
<keyword evidence="2" id="KW-1185">Reference proteome</keyword>
<dbReference type="OrthoDB" id="77614at2759"/>
<comment type="caution">
    <text evidence="1">The sequence shown here is derived from an EMBL/GenBank/DDBJ whole genome shotgun (WGS) entry which is preliminary data.</text>
</comment>